<reference evidence="3" key="3">
    <citation type="submission" date="2018-08" db="UniProtKB">
        <authorList>
            <consortium name="EnsemblPlants"/>
        </authorList>
    </citation>
    <scope>IDENTIFICATION</scope>
    <source>
        <strain evidence="3">cv. Bd21</strain>
    </source>
</reference>
<accession>A0A0Q3GM16</accession>
<protein>
    <submittedName>
        <fullName evidence="2 3">Uncharacterized protein</fullName>
    </submittedName>
</protein>
<dbReference type="InParanoid" id="A0A0Q3GM16"/>
<dbReference type="AlphaFoldDB" id="A0A0Q3GM16"/>
<evidence type="ECO:0000313" key="3">
    <source>
        <dbReference type="EnsemblPlants" id="KQK11501"/>
    </source>
</evidence>
<evidence type="ECO:0000256" key="1">
    <source>
        <dbReference type="SAM" id="MobiDB-lite"/>
    </source>
</evidence>
<sequence length="78" mass="8618">MPPLPQVSITCAPPLAGGQPVSGHTLPELPPLPLLPPPSTPPTRPQIRRARQGHKRGGRRRQPRAVEPWFVLDDVKLW</sequence>
<proteinExistence type="predicted"/>
<reference evidence="2 3" key="1">
    <citation type="journal article" date="2010" name="Nature">
        <title>Genome sequencing and analysis of the model grass Brachypodium distachyon.</title>
        <authorList>
            <consortium name="International Brachypodium Initiative"/>
        </authorList>
    </citation>
    <scope>NUCLEOTIDE SEQUENCE [LARGE SCALE GENOMIC DNA]</scope>
    <source>
        <strain evidence="2 3">Bd21</strain>
    </source>
</reference>
<name>A0A0Q3GM16_BRADI</name>
<organism evidence="2">
    <name type="scientific">Brachypodium distachyon</name>
    <name type="common">Purple false brome</name>
    <name type="synonym">Trachynia distachya</name>
    <dbReference type="NCBI Taxonomy" id="15368"/>
    <lineage>
        <taxon>Eukaryota</taxon>
        <taxon>Viridiplantae</taxon>
        <taxon>Streptophyta</taxon>
        <taxon>Embryophyta</taxon>
        <taxon>Tracheophyta</taxon>
        <taxon>Spermatophyta</taxon>
        <taxon>Magnoliopsida</taxon>
        <taxon>Liliopsida</taxon>
        <taxon>Poales</taxon>
        <taxon>Poaceae</taxon>
        <taxon>BOP clade</taxon>
        <taxon>Pooideae</taxon>
        <taxon>Stipodae</taxon>
        <taxon>Brachypodieae</taxon>
        <taxon>Brachypodium</taxon>
    </lineage>
</organism>
<dbReference type="EMBL" id="CM000881">
    <property type="protein sequence ID" value="KQK11501.1"/>
    <property type="molecule type" value="Genomic_DNA"/>
</dbReference>
<reference evidence="2" key="2">
    <citation type="submission" date="2017-06" db="EMBL/GenBank/DDBJ databases">
        <title>WGS assembly of Brachypodium distachyon.</title>
        <authorList>
            <consortium name="The International Brachypodium Initiative"/>
            <person name="Lucas S."/>
            <person name="Harmon-Smith M."/>
            <person name="Lail K."/>
            <person name="Tice H."/>
            <person name="Grimwood J."/>
            <person name="Bruce D."/>
            <person name="Barry K."/>
            <person name="Shu S."/>
            <person name="Lindquist E."/>
            <person name="Wang M."/>
            <person name="Pitluck S."/>
            <person name="Vogel J.P."/>
            <person name="Garvin D.F."/>
            <person name="Mockler T.C."/>
            <person name="Schmutz J."/>
            <person name="Rokhsar D."/>
            <person name="Bevan M.W."/>
        </authorList>
    </citation>
    <scope>NUCLEOTIDE SEQUENCE</scope>
    <source>
        <strain evidence="2">Bd21</strain>
    </source>
</reference>
<evidence type="ECO:0000313" key="4">
    <source>
        <dbReference type="Proteomes" id="UP000008810"/>
    </source>
</evidence>
<evidence type="ECO:0000313" key="2">
    <source>
        <dbReference type="EMBL" id="KQK11501.1"/>
    </source>
</evidence>
<dbReference type="EnsemblPlants" id="KQK11501">
    <property type="protein sequence ID" value="KQK11501"/>
    <property type="gene ID" value="BRADI_2g60543v3"/>
</dbReference>
<dbReference type="Proteomes" id="UP000008810">
    <property type="component" value="Chromosome 2"/>
</dbReference>
<feature type="compositionally biased region" description="Basic residues" evidence="1">
    <location>
        <begin position="46"/>
        <end position="63"/>
    </location>
</feature>
<feature type="compositionally biased region" description="Pro residues" evidence="1">
    <location>
        <begin position="28"/>
        <end position="44"/>
    </location>
</feature>
<feature type="region of interest" description="Disordered" evidence="1">
    <location>
        <begin position="1"/>
        <end position="65"/>
    </location>
</feature>
<gene>
    <name evidence="2" type="ORF">BRADI_2g60543v3</name>
</gene>
<dbReference type="Gramene" id="KQK11501">
    <property type="protein sequence ID" value="KQK11501"/>
    <property type="gene ID" value="BRADI_2g60543v3"/>
</dbReference>
<keyword evidence="4" id="KW-1185">Reference proteome</keyword>